<dbReference type="InterPro" id="IPR012337">
    <property type="entry name" value="RNaseH-like_sf"/>
</dbReference>
<dbReference type="Proteomes" id="UP001497512">
    <property type="component" value="Chromosome 12"/>
</dbReference>
<dbReference type="InterPro" id="IPR013520">
    <property type="entry name" value="Ribonucl_H"/>
</dbReference>
<organism evidence="5 6">
    <name type="scientific">Sphagnum troendelagicum</name>
    <dbReference type="NCBI Taxonomy" id="128251"/>
    <lineage>
        <taxon>Eukaryota</taxon>
        <taxon>Viridiplantae</taxon>
        <taxon>Streptophyta</taxon>
        <taxon>Embryophyta</taxon>
        <taxon>Bryophyta</taxon>
        <taxon>Sphagnophytina</taxon>
        <taxon>Sphagnopsida</taxon>
        <taxon>Sphagnales</taxon>
        <taxon>Sphagnaceae</taxon>
        <taxon>Sphagnum</taxon>
    </lineage>
</organism>
<name>A0ABP0TKI6_9BRYO</name>
<keyword evidence="1" id="KW-0540">Nuclease</keyword>
<dbReference type="PANTHER" id="PTHR30231:SF4">
    <property type="entry name" value="PROTEIN NEN2"/>
    <property type="match status" value="1"/>
</dbReference>
<reference evidence="5" key="1">
    <citation type="submission" date="2024-02" db="EMBL/GenBank/DDBJ databases">
        <authorList>
            <consortium name="ELIXIR-Norway"/>
            <consortium name="Elixir Norway"/>
        </authorList>
    </citation>
    <scope>NUCLEOTIDE SEQUENCE</scope>
</reference>
<dbReference type="EMBL" id="OZ019904">
    <property type="protein sequence ID" value="CAK9198927.1"/>
    <property type="molecule type" value="Genomic_DNA"/>
</dbReference>
<evidence type="ECO:0000256" key="2">
    <source>
        <dbReference type="ARBA" id="ARBA00022801"/>
    </source>
</evidence>
<dbReference type="Pfam" id="PF00929">
    <property type="entry name" value="RNase_T"/>
    <property type="match status" value="1"/>
</dbReference>
<dbReference type="SUPFAM" id="SSF53098">
    <property type="entry name" value="Ribonuclease H-like"/>
    <property type="match status" value="1"/>
</dbReference>
<dbReference type="PANTHER" id="PTHR30231">
    <property type="entry name" value="DNA POLYMERASE III SUBUNIT EPSILON"/>
    <property type="match status" value="1"/>
</dbReference>
<keyword evidence="3" id="KW-0269">Exonuclease</keyword>
<keyword evidence="6" id="KW-1185">Reference proteome</keyword>
<dbReference type="Gene3D" id="3.30.420.10">
    <property type="entry name" value="Ribonuclease H-like superfamily/Ribonuclease H"/>
    <property type="match status" value="1"/>
</dbReference>
<dbReference type="InterPro" id="IPR036397">
    <property type="entry name" value="RNaseH_sf"/>
</dbReference>
<evidence type="ECO:0000313" key="6">
    <source>
        <dbReference type="Proteomes" id="UP001497512"/>
    </source>
</evidence>
<dbReference type="SMART" id="SM00479">
    <property type="entry name" value="EXOIII"/>
    <property type="match status" value="1"/>
</dbReference>
<evidence type="ECO:0000256" key="3">
    <source>
        <dbReference type="ARBA" id="ARBA00022839"/>
    </source>
</evidence>
<accession>A0ABP0TKI6</accession>
<proteinExistence type="predicted"/>
<keyword evidence="2" id="KW-0378">Hydrolase</keyword>
<protein>
    <recommendedName>
        <fullName evidence="4">Exonuclease domain-containing protein</fullName>
    </recommendedName>
</protein>
<dbReference type="CDD" id="cd06127">
    <property type="entry name" value="DEDDh"/>
    <property type="match status" value="1"/>
</dbReference>
<feature type="domain" description="Exonuclease" evidence="4">
    <location>
        <begin position="5"/>
        <end position="179"/>
    </location>
</feature>
<evidence type="ECO:0000313" key="5">
    <source>
        <dbReference type="EMBL" id="CAK9198927.1"/>
    </source>
</evidence>
<gene>
    <name evidence="5" type="ORF">CSSPTR1EN2_LOCUS4681</name>
</gene>
<sequence length="490" mass="53889">MGGVEIVFLDVETTIPYKKGQKFEILEFGAIVLCAQGLVEKTSFCTYVQPSSMAAISKKSVDCNGITKNDAAHAPFFSQIADHVYNLLDGRVWAGHNILSFDIPRIQEAFAEAGLQAPTAAGVIDTLPLLKSTFGCRAGNMKMASLASYCGLGEQAHRSLEDVRMNIQILKSCATILFLEDHFSSLMTEKSDGELGVSCTTESLVSMPSKNCPKSADVLFSDEIAVASSTKLLTTRLEEAAKNSTIETGLDVSQSSRVFDLHVIAESLERIMGSELELNGNSSEEDESSDAGVGQIQYEPYASWLQVKDINESQVCVVKGPSSWGKKIPVVMYRGSPLCVYECDAMVRFSVREAYAFDQMRKPSFSLVLQPSQHTYNFFHALDVSVKSKYMDLGGQSQWRPLVWREGEADVIRIRIVTTGTGASATYTTQFHQRTEGRLRRTLTLGSVDPVVFRRWMPPGSRVDVLLASKVYDIQSTAGLQLIAHDLTLH</sequence>
<evidence type="ECO:0000259" key="4">
    <source>
        <dbReference type="SMART" id="SM00479"/>
    </source>
</evidence>
<evidence type="ECO:0000256" key="1">
    <source>
        <dbReference type="ARBA" id="ARBA00022722"/>
    </source>
</evidence>